<evidence type="ECO:0000313" key="2">
    <source>
        <dbReference type="EMBL" id="API59017.1"/>
    </source>
</evidence>
<dbReference type="AlphaFoldDB" id="A0A1L3ZTS1"/>
<evidence type="ECO:0000313" key="3">
    <source>
        <dbReference type="Proteomes" id="UP000182063"/>
    </source>
</evidence>
<gene>
    <name evidence="2" type="ORF">BSL82_06580</name>
</gene>
<feature type="transmembrane region" description="Helical" evidence="1">
    <location>
        <begin position="152"/>
        <end position="172"/>
    </location>
</feature>
<dbReference type="Proteomes" id="UP000182063">
    <property type="component" value="Chromosome"/>
</dbReference>
<feature type="transmembrane region" description="Helical" evidence="1">
    <location>
        <begin position="179"/>
        <end position="200"/>
    </location>
</feature>
<evidence type="ECO:0000256" key="1">
    <source>
        <dbReference type="SAM" id="Phobius"/>
    </source>
</evidence>
<dbReference type="InterPro" id="IPR005240">
    <property type="entry name" value="DUF389"/>
</dbReference>
<evidence type="ECO:0008006" key="4">
    <source>
        <dbReference type="Google" id="ProtNLM"/>
    </source>
</evidence>
<dbReference type="EMBL" id="CP018221">
    <property type="protein sequence ID" value="API59017.1"/>
    <property type="molecule type" value="Genomic_DNA"/>
</dbReference>
<accession>A0A1L3ZTS1</accession>
<feature type="transmembrane region" description="Helical" evidence="1">
    <location>
        <begin position="61"/>
        <end position="77"/>
    </location>
</feature>
<dbReference type="KEGG" id="sphj:BSL82_06580"/>
<keyword evidence="1" id="KW-0472">Membrane</keyword>
<feature type="transmembrane region" description="Helical" evidence="1">
    <location>
        <begin position="244"/>
        <end position="265"/>
    </location>
</feature>
<feature type="transmembrane region" description="Helical" evidence="1">
    <location>
        <begin position="206"/>
        <end position="232"/>
    </location>
</feature>
<dbReference type="Pfam" id="PF04087">
    <property type="entry name" value="DUF389"/>
    <property type="match status" value="1"/>
</dbReference>
<dbReference type="OrthoDB" id="9790659at2"/>
<keyword evidence="1" id="KW-1133">Transmembrane helix</keyword>
<feature type="transmembrane region" description="Helical" evidence="1">
    <location>
        <begin position="83"/>
        <end position="107"/>
    </location>
</feature>
<dbReference type="PANTHER" id="PTHR20992:SF9">
    <property type="entry name" value="AT15442P-RELATED"/>
    <property type="match status" value="1"/>
</dbReference>
<reference evidence="3" key="1">
    <citation type="submission" date="2016-11" db="EMBL/GenBank/DDBJ databases">
        <title>Complete Genome Sequence of alachlor-degrading Sphingomonas sp. strain JJ-A5.</title>
        <authorList>
            <person name="Lee H."/>
            <person name="Ka J.-O."/>
        </authorList>
    </citation>
    <scope>NUCLEOTIDE SEQUENCE [LARGE SCALE GENOMIC DNA]</scope>
    <source>
        <strain evidence="3">JJ-A5</strain>
    </source>
</reference>
<dbReference type="STRING" id="1921510.BSL82_06580"/>
<proteinExistence type="predicted"/>
<protein>
    <recommendedName>
        <fullName evidence="4">TIGR00341 family protein</fullName>
    </recommendedName>
</protein>
<dbReference type="PANTHER" id="PTHR20992">
    <property type="entry name" value="AT15442P-RELATED"/>
    <property type="match status" value="1"/>
</dbReference>
<dbReference type="RefSeq" id="WP_072596569.1">
    <property type="nucleotide sequence ID" value="NZ_CP018221.1"/>
</dbReference>
<sequence>MRGAGDLEVQSWNARVERYWARAPAWIRLIRRRWRDRVVETVDHAGVIVAVRDTGGLTHRYILMTIASAGIAILGLLQSSPAVVIGAMLVSPLMGPIVEFGFSFAVFDQRQLRHSLKTIAVGAVLAVGLSAIIVALSPLAQATTEIMARTRPTLLDLLVAVFSAAAGGYATVRRKSDTLVGVAIATALMPPLAVVGFGLSTRDWPIFLGASWLFMTNLLAIALTIAIVARCYGFGSQNSPRQSLWQLGVLASTFLLLSIPLGITLRDLARDGQRSFAVQAALLDTLGAGARINSLSVTPGSDGGVRVEGIVFVHKYRPEAGAKLRDEIARRLDAPAEVAVEQVVIAAGAEPVLRASATQRTETIDRQVARRIASRSGISIADIKVNLDSREVLLRPTGTDRTIAEWRELERDLALAEPGFAVKIIPASGTRLAVRFENGSTEADPAALSLLQWMMTRMDHPPVDLVSYPDFATGSRNANLRIADRRAEEVARFLRASSERNTVLATVIVRDEEELLAGLPRSVEIRVR</sequence>
<feature type="transmembrane region" description="Helical" evidence="1">
    <location>
        <begin position="119"/>
        <end position="140"/>
    </location>
</feature>
<dbReference type="InterPro" id="IPR036737">
    <property type="entry name" value="OmpA-like_sf"/>
</dbReference>
<keyword evidence="1" id="KW-0812">Transmembrane</keyword>
<dbReference type="SUPFAM" id="SSF103088">
    <property type="entry name" value="OmpA-like"/>
    <property type="match status" value="1"/>
</dbReference>
<name>A0A1L3ZTS1_9SPHN</name>
<keyword evidence="3" id="KW-1185">Reference proteome</keyword>
<organism evidence="2 3">
    <name type="scientific">Tardibacter chloracetimidivorans</name>
    <dbReference type="NCBI Taxonomy" id="1921510"/>
    <lineage>
        <taxon>Bacteria</taxon>
        <taxon>Pseudomonadati</taxon>
        <taxon>Pseudomonadota</taxon>
        <taxon>Alphaproteobacteria</taxon>
        <taxon>Sphingomonadales</taxon>
        <taxon>Sphingomonadaceae</taxon>
        <taxon>Tardibacter</taxon>
    </lineage>
</organism>